<protein>
    <submittedName>
        <fullName evidence="1">Uncharacterized protein</fullName>
    </submittedName>
</protein>
<evidence type="ECO:0000313" key="2">
    <source>
        <dbReference type="Proteomes" id="UP000633278"/>
    </source>
</evidence>
<keyword evidence="2" id="KW-1185">Reference proteome</keyword>
<dbReference type="AlphaFoldDB" id="A0A917HWS0"/>
<dbReference type="EMBL" id="BMJW01000001">
    <property type="protein sequence ID" value="GGG94550.1"/>
    <property type="molecule type" value="Genomic_DNA"/>
</dbReference>
<gene>
    <name evidence="1" type="ORF">GCM10011416_09880</name>
</gene>
<dbReference type="Proteomes" id="UP000633278">
    <property type="component" value="Unassembled WGS sequence"/>
</dbReference>
<name>A0A917HWS0_9FLAO</name>
<organism evidence="1 2">
    <name type="scientific">Polaribacter pacificus</name>
    <dbReference type="NCBI Taxonomy" id="1775173"/>
    <lineage>
        <taxon>Bacteria</taxon>
        <taxon>Pseudomonadati</taxon>
        <taxon>Bacteroidota</taxon>
        <taxon>Flavobacteriia</taxon>
        <taxon>Flavobacteriales</taxon>
        <taxon>Flavobacteriaceae</taxon>
    </lineage>
</organism>
<sequence length="60" mass="7174">MARDKGKNTLLIISVEDIKSIIYIHNYRKIIKINFAKMKPKKNPEHIARDYVFLKLNLQF</sequence>
<reference evidence="1" key="1">
    <citation type="journal article" date="2014" name="Int. J. Syst. Evol. Microbiol.">
        <title>Complete genome sequence of Corynebacterium casei LMG S-19264T (=DSM 44701T), isolated from a smear-ripened cheese.</title>
        <authorList>
            <consortium name="US DOE Joint Genome Institute (JGI-PGF)"/>
            <person name="Walter F."/>
            <person name="Albersmeier A."/>
            <person name="Kalinowski J."/>
            <person name="Ruckert C."/>
        </authorList>
    </citation>
    <scope>NUCLEOTIDE SEQUENCE</scope>
    <source>
        <strain evidence="1">CGMCC 1.15763</strain>
    </source>
</reference>
<proteinExistence type="predicted"/>
<accession>A0A917HWS0</accession>
<evidence type="ECO:0000313" key="1">
    <source>
        <dbReference type="EMBL" id="GGG94550.1"/>
    </source>
</evidence>
<comment type="caution">
    <text evidence="1">The sequence shown here is derived from an EMBL/GenBank/DDBJ whole genome shotgun (WGS) entry which is preliminary data.</text>
</comment>
<reference evidence="1" key="2">
    <citation type="submission" date="2020-09" db="EMBL/GenBank/DDBJ databases">
        <authorList>
            <person name="Sun Q."/>
            <person name="Zhou Y."/>
        </authorList>
    </citation>
    <scope>NUCLEOTIDE SEQUENCE</scope>
    <source>
        <strain evidence="1">CGMCC 1.15763</strain>
    </source>
</reference>